<evidence type="ECO:0000256" key="2">
    <source>
        <dbReference type="ARBA" id="ARBA00010981"/>
    </source>
</evidence>
<dbReference type="GO" id="GO:0016020">
    <property type="term" value="C:membrane"/>
    <property type="evidence" value="ECO:0007669"/>
    <property type="project" value="TreeGrafter"/>
</dbReference>
<feature type="region of interest" description="Disordered" evidence="9">
    <location>
        <begin position="194"/>
        <end position="222"/>
    </location>
</feature>
<proteinExistence type="inferred from homology"/>
<evidence type="ECO:0000256" key="4">
    <source>
        <dbReference type="ARBA" id="ARBA00022723"/>
    </source>
</evidence>
<keyword evidence="5" id="KW-0833">Ubl conjugation pathway</keyword>
<feature type="region of interest" description="Disordered" evidence="9">
    <location>
        <begin position="289"/>
        <end position="310"/>
    </location>
</feature>
<comment type="cofactor">
    <cofactor evidence="1">
        <name>Zn(2+)</name>
        <dbReference type="ChEBI" id="CHEBI:29105"/>
    </cofactor>
</comment>
<evidence type="ECO:0000256" key="9">
    <source>
        <dbReference type="SAM" id="MobiDB-lite"/>
    </source>
</evidence>
<keyword evidence="8" id="KW-0482">Metalloprotease</keyword>
<dbReference type="PROSITE" id="PS50249">
    <property type="entry name" value="MPN"/>
    <property type="match status" value="1"/>
</dbReference>
<keyword evidence="6" id="KW-0378">Hydrolase</keyword>
<organism evidence="11">
    <name type="scientific">Auxenochlorella protothecoides</name>
    <name type="common">Green microalga</name>
    <name type="synonym">Chlorella protothecoides</name>
    <dbReference type="NCBI Taxonomy" id="3075"/>
    <lineage>
        <taxon>Eukaryota</taxon>
        <taxon>Viridiplantae</taxon>
        <taxon>Chlorophyta</taxon>
        <taxon>core chlorophytes</taxon>
        <taxon>Trebouxiophyceae</taxon>
        <taxon>Chlorellales</taxon>
        <taxon>Chlorellaceae</taxon>
        <taxon>Auxenochlorella</taxon>
    </lineage>
</organism>
<feature type="region of interest" description="Disordered" evidence="9">
    <location>
        <begin position="323"/>
        <end position="344"/>
    </location>
</feature>
<dbReference type="InterPro" id="IPR015063">
    <property type="entry name" value="USP8_dimer"/>
</dbReference>
<evidence type="ECO:0000313" key="11">
    <source>
        <dbReference type="EMBL" id="JAT71692.1"/>
    </source>
</evidence>
<protein>
    <recommendedName>
        <fullName evidence="10">MPN domain-containing protein</fullName>
    </recommendedName>
</protein>
<dbReference type="Gene3D" id="1.20.58.80">
    <property type="entry name" value="Phosphotransferase system, lactose/cellobiose-type IIA subunit"/>
    <property type="match status" value="1"/>
</dbReference>
<dbReference type="InterPro" id="IPR037518">
    <property type="entry name" value="MPN"/>
</dbReference>
<dbReference type="GO" id="GO:0046872">
    <property type="term" value="F:metal ion binding"/>
    <property type="evidence" value="ECO:0007669"/>
    <property type="project" value="UniProtKB-KW"/>
</dbReference>
<dbReference type="GO" id="GO:0140492">
    <property type="term" value="F:metal-dependent deubiquitinase activity"/>
    <property type="evidence" value="ECO:0007669"/>
    <property type="project" value="InterPro"/>
</dbReference>
<dbReference type="CDD" id="cd08066">
    <property type="entry name" value="MPN_AMSH_like"/>
    <property type="match status" value="1"/>
</dbReference>
<accession>A0A1D1ZXM1</accession>
<evidence type="ECO:0000256" key="5">
    <source>
        <dbReference type="ARBA" id="ARBA00022786"/>
    </source>
</evidence>
<dbReference type="PANTHER" id="PTHR12947">
    <property type="entry name" value="AMSH-LIKE PROTEASE"/>
    <property type="match status" value="1"/>
</dbReference>
<keyword evidence="4" id="KW-0479">Metal-binding</keyword>
<dbReference type="Pfam" id="PF01398">
    <property type="entry name" value="JAB"/>
    <property type="match status" value="1"/>
</dbReference>
<evidence type="ECO:0000256" key="7">
    <source>
        <dbReference type="ARBA" id="ARBA00022833"/>
    </source>
</evidence>
<evidence type="ECO:0000256" key="8">
    <source>
        <dbReference type="ARBA" id="ARBA00023049"/>
    </source>
</evidence>
<dbReference type="PANTHER" id="PTHR12947:SF13">
    <property type="entry name" value="FI19924P1"/>
    <property type="match status" value="1"/>
</dbReference>
<dbReference type="GO" id="GO:0005768">
    <property type="term" value="C:endosome"/>
    <property type="evidence" value="ECO:0007669"/>
    <property type="project" value="TreeGrafter"/>
</dbReference>
<dbReference type="InterPro" id="IPR000555">
    <property type="entry name" value="JAMM/MPN+_dom"/>
</dbReference>
<dbReference type="GO" id="GO:0061578">
    <property type="term" value="F:K63-linked deubiquitinase activity"/>
    <property type="evidence" value="ECO:0007669"/>
    <property type="project" value="InterPro"/>
</dbReference>
<dbReference type="Pfam" id="PF08969">
    <property type="entry name" value="USP8_dimer"/>
    <property type="match status" value="1"/>
</dbReference>
<evidence type="ECO:0000259" key="10">
    <source>
        <dbReference type="PROSITE" id="PS50249"/>
    </source>
</evidence>
<dbReference type="AlphaFoldDB" id="A0A1D1ZXM1"/>
<comment type="similarity">
    <text evidence="2">Belongs to the peptidase M67C family.</text>
</comment>
<evidence type="ECO:0000256" key="1">
    <source>
        <dbReference type="ARBA" id="ARBA00001947"/>
    </source>
</evidence>
<dbReference type="SMART" id="SM00232">
    <property type="entry name" value="JAB_MPN"/>
    <property type="match status" value="1"/>
</dbReference>
<feature type="region of interest" description="Disordered" evidence="9">
    <location>
        <begin position="43"/>
        <end position="63"/>
    </location>
</feature>
<dbReference type="GO" id="GO:0070536">
    <property type="term" value="P:protein K63-linked deubiquitination"/>
    <property type="evidence" value="ECO:0007669"/>
    <property type="project" value="InterPro"/>
</dbReference>
<evidence type="ECO:0000256" key="3">
    <source>
        <dbReference type="ARBA" id="ARBA00022670"/>
    </source>
</evidence>
<dbReference type="SUPFAM" id="SSF102712">
    <property type="entry name" value="JAB1/MPN domain"/>
    <property type="match status" value="1"/>
</dbReference>
<sequence>CFLRLPRASPHPNALYKLRRAFNVVEDPPAVFALATRCKVIPSSAQERGPMPAPRGPRAPDSSLVSRLNATIQMRPANNLMRVDKYYRSADLLDRQARQYRRQANEEQLYVMLMRLVSLVVETIPQHSGFHREDPVYQALRKMCLFEVMPELERLKLSLDLKDRTSRLFEEEPWAPTKQPGTIRLAAGNMPEVHWRPHGGEAVGSGGAGPVDALDQRAHGAAPPLDPFLLPGAAGAAGLTSAGLTSAGSGAAAAPLPAIADLRLDLPRSLRLPAASAAARSRHAILPSWQQPAEAATRDAGPVSTQTGQRAGLYPALPADLAQLDQSTGPGSGPDQRPPDPLADAVLGLGPQEVGVEFVAGPTAPPRPGESCCTEPPPATQTVPAVGPATTGVAEVAKRQSVRDVHVSVALMDEFLRYATSNTRRGIESCGILAGTLSVDDAVFTITTLIVPKQEGTSDTVQALNEEEIFEAQDSRGLYPLGWIHTHPTQTCFLSSIDVHTHCGYQTMLDEAVAIVMAPRDPSKRVGIFRLTTPGGLKTVQRCDLRGFHTHPPTATGQPLYEFCKHVYLNPRVAFDVVDLR</sequence>
<dbReference type="Gene3D" id="3.40.140.10">
    <property type="entry name" value="Cytidine Deaminase, domain 2"/>
    <property type="match status" value="1"/>
</dbReference>
<dbReference type="EMBL" id="GDKF01006930">
    <property type="protein sequence ID" value="JAT71692.1"/>
    <property type="molecule type" value="Transcribed_RNA"/>
</dbReference>
<keyword evidence="3" id="KW-0645">Protease</keyword>
<dbReference type="GO" id="GO:0006508">
    <property type="term" value="P:proteolysis"/>
    <property type="evidence" value="ECO:0007669"/>
    <property type="project" value="UniProtKB-KW"/>
</dbReference>
<evidence type="ECO:0000256" key="6">
    <source>
        <dbReference type="ARBA" id="ARBA00022801"/>
    </source>
</evidence>
<reference evidence="11" key="1">
    <citation type="submission" date="2015-08" db="EMBL/GenBank/DDBJ databases">
        <authorList>
            <person name="Babu N.S."/>
            <person name="Beckwith C.J."/>
            <person name="Beseler K.G."/>
            <person name="Brison A."/>
            <person name="Carone J.V."/>
            <person name="Caskin T.P."/>
            <person name="Diamond M."/>
            <person name="Durham M.E."/>
            <person name="Foxe J.M."/>
            <person name="Go M."/>
            <person name="Henderson B.A."/>
            <person name="Jones I.B."/>
            <person name="McGettigan J.A."/>
            <person name="Micheletti S.J."/>
            <person name="Nasrallah M.E."/>
            <person name="Ortiz D."/>
            <person name="Piller C.R."/>
            <person name="Privatt S.R."/>
            <person name="Schneider S.L."/>
            <person name="Sharp S."/>
            <person name="Smith T.C."/>
            <person name="Stanton J.D."/>
            <person name="Ullery H.E."/>
            <person name="Wilson R.J."/>
            <person name="Serrano M.G."/>
            <person name="Buck G."/>
            <person name="Lee V."/>
            <person name="Wang Y."/>
            <person name="Carvalho R."/>
            <person name="Voegtly L."/>
            <person name="Shi R."/>
            <person name="Duckworth R."/>
            <person name="Johnson A."/>
            <person name="Loviza R."/>
            <person name="Walstead R."/>
            <person name="Shah Z."/>
            <person name="Kiflezghi M."/>
            <person name="Wade K."/>
            <person name="Ball S.L."/>
            <person name="Bradley K.W."/>
            <person name="Asai D.J."/>
            <person name="Bowman C.A."/>
            <person name="Russell D.A."/>
            <person name="Pope W.H."/>
            <person name="Jacobs-Sera D."/>
            <person name="Hendrix R.W."/>
            <person name="Hatfull G.F."/>
        </authorList>
    </citation>
    <scope>NUCLEOTIDE SEQUENCE</scope>
</reference>
<feature type="domain" description="MPN" evidence="10">
    <location>
        <begin position="405"/>
        <end position="537"/>
    </location>
</feature>
<feature type="non-terminal residue" evidence="11">
    <location>
        <position position="1"/>
    </location>
</feature>
<dbReference type="SUPFAM" id="SSF140856">
    <property type="entry name" value="USP8 N-terminal domain-like"/>
    <property type="match status" value="1"/>
</dbReference>
<keyword evidence="7" id="KW-0862">Zinc</keyword>
<name>A0A1D1ZXM1_AUXPR</name>
<dbReference type="InterPro" id="IPR044098">
    <property type="entry name" value="STAMBP/STALP-like_MPN"/>
</dbReference>
<gene>
    <name evidence="11" type="ORF">g.9935</name>
</gene>